<dbReference type="EMBL" id="JARKIE010000183">
    <property type="protein sequence ID" value="KAJ7670283.1"/>
    <property type="molecule type" value="Genomic_DNA"/>
</dbReference>
<keyword evidence="2" id="KW-1185">Reference proteome</keyword>
<feature type="non-terminal residue" evidence="1">
    <location>
        <position position="1"/>
    </location>
</feature>
<accession>A0AAD7CYH0</accession>
<comment type="caution">
    <text evidence="1">The sequence shown here is derived from an EMBL/GenBank/DDBJ whole genome shotgun (WGS) entry which is preliminary data.</text>
</comment>
<organism evidence="1 2">
    <name type="scientific">Mycena rosella</name>
    <name type="common">Pink bonnet</name>
    <name type="synonym">Agaricus rosellus</name>
    <dbReference type="NCBI Taxonomy" id="1033263"/>
    <lineage>
        <taxon>Eukaryota</taxon>
        <taxon>Fungi</taxon>
        <taxon>Dikarya</taxon>
        <taxon>Basidiomycota</taxon>
        <taxon>Agaricomycotina</taxon>
        <taxon>Agaricomycetes</taxon>
        <taxon>Agaricomycetidae</taxon>
        <taxon>Agaricales</taxon>
        <taxon>Marasmiineae</taxon>
        <taxon>Mycenaceae</taxon>
        <taxon>Mycena</taxon>
    </lineage>
</organism>
<proteinExistence type="predicted"/>
<reference evidence="1" key="1">
    <citation type="submission" date="2023-03" db="EMBL/GenBank/DDBJ databases">
        <title>Massive genome expansion in bonnet fungi (Mycena s.s.) driven by repeated elements and novel gene families across ecological guilds.</title>
        <authorList>
            <consortium name="Lawrence Berkeley National Laboratory"/>
            <person name="Harder C.B."/>
            <person name="Miyauchi S."/>
            <person name="Viragh M."/>
            <person name="Kuo A."/>
            <person name="Thoen E."/>
            <person name="Andreopoulos B."/>
            <person name="Lu D."/>
            <person name="Skrede I."/>
            <person name="Drula E."/>
            <person name="Henrissat B."/>
            <person name="Morin E."/>
            <person name="Kohler A."/>
            <person name="Barry K."/>
            <person name="LaButti K."/>
            <person name="Morin E."/>
            <person name="Salamov A."/>
            <person name="Lipzen A."/>
            <person name="Mereny Z."/>
            <person name="Hegedus B."/>
            <person name="Baldrian P."/>
            <person name="Stursova M."/>
            <person name="Weitz H."/>
            <person name="Taylor A."/>
            <person name="Grigoriev I.V."/>
            <person name="Nagy L.G."/>
            <person name="Martin F."/>
            <person name="Kauserud H."/>
        </authorList>
    </citation>
    <scope>NUCLEOTIDE SEQUENCE</scope>
    <source>
        <strain evidence="1">CBHHK067</strain>
    </source>
</reference>
<sequence>NVQTFTGALGGLSAPAVTSGDMSNSTFTSLGSDFINSAAALGRSCDVQHNLCSNAANSGGGFAVSDCDAQNTACHAA</sequence>
<evidence type="ECO:0000313" key="2">
    <source>
        <dbReference type="Proteomes" id="UP001221757"/>
    </source>
</evidence>
<dbReference type="AlphaFoldDB" id="A0AAD7CYH0"/>
<name>A0AAD7CYH0_MYCRO</name>
<feature type="non-terminal residue" evidence="1">
    <location>
        <position position="77"/>
    </location>
</feature>
<gene>
    <name evidence="1" type="ORF">B0H17DRAFT_881697</name>
</gene>
<dbReference type="Proteomes" id="UP001221757">
    <property type="component" value="Unassembled WGS sequence"/>
</dbReference>
<evidence type="ECO:0000313" key="1">
    <source>
        <dbReference type="EMBL" id="KAJ7670283.1"/>
    </source>
</evidence>
<protein>
    <submittedName>
        <fullName evidence="1">Uncharacterized protein</fullName>
    </submittedName>
</protein>